<gene>
    <name evidence="2" type="ORF">CWC46_07725</name>
    <name evidence="3" type="ORF">CWC46_14385</name>
    <name evidence="4" type="ORF">Ser39006_007730</name>
    <name evidence="5" type="ORF">Ser39006_014390</name>
</gene>
<dbReference type="Proteomes" id="UP000233778">
    <property type="component" value="Chromosome"/>
</dbReference>
<dbReference type="EMBL" id="CP025084">
    <property type="protein sequence ID" value="AUH05213.1"/>
    <property type="molecule type" value="Genomic_DNA"/>
</dbReference>
<evidence type="ECO:0000256" key="1">
    <source>
        <dbReference type="SAM" id="MobiDB-lite"/>
    </source>
</evidence>
<dbReference type="KEGG" id="sera:Ser39006_007730"/>
<proteinExistence type="predicted"/>
<reference evidence="4" key="4">
    <citation type="submission" date="2017-11" db="EMBL/GenBank/DDBJ databases">
        <title>Complete genome sequence of Serratia sp. ATCC 39006.</title>
        <authorList>
            <person name="Hampton H.G."/>
            <person name="Jackson S.A."/>
            <person name="Jauregui R."/>
            <person name="Poulter G.T.M."/>
            <person name="Salmond G.P.C."/>
            <person name="Fineran P.C."/>
        </authorList>
    </citation>
    <scope>NUCLEOTIDE SEQUENCE</scope>
    <source>
        <strain evidence="4">ATCC 39006</strain>
    </source>
</reference>
<sequence length="42" mass="4950">MINHQQLREAQRMAAAAVSSRDKKKWEEAKRLFRQATGRTLH</sequence>
<keyword evidence="6" id="KW-1185">Reference proteome</keyword>
<evidence type="ECO:0000313" key="2">
    <source>
        <dbReference type="EMBL" id="AUG99719.1"/>
    </source>
</evidence>
<reference evidence="4" key="2">
    <citation type="submission" date="2013-09" db="EMBL/GenBank/DDBJ databases">
        <authorList>
            <person name="Wang G."/>
            <person name="Yang Y."/>
            <person name="Su Y."/>
        </authorList>
    </citation>
    <scope>NUCLEOTIDE SEQUENCE</scope>
    <source>
        <strain evidence="4">ATCC 39006</strain>
    </source>
</reference>
<reference evidence="2 7" key="3">
    <citation type="submission" date="2017-11" db="EMBL/GenBank/DDBJ databases">
        <title>Complete genome sequence of Serratia sp. ATCC 39006 LacA.</title>
        <authorList>
            <person name="Hampton H.G."/>
            <person name="Jackson S.A."/>
            <person name="Jauregui R."/>
            <person name="Poulter G.T.M."/>
            <person name="Salmond G.P.C."/>
            <person name="Fineran P.C."/>
        </authorList>
    </citation>
    <scope>NUCLEOTIDE SEQUENCE [LARGE SCALE GENOMIC DNA]</scope>
    <source>
        <strain evidence="2 7">ATCC 39006</strain>
    </source>
</reference>
<feature type="compositionally biased region" description="Basic and acidic residues" evidence="1">
    <location>
        <begin position="1"/>
        <end position="11"/>
    </location>
</feature>
<evidence type="ECO:0000313" key="7">
    <source>
        <dbReference type="Proteomes" id="UP000233778"/>
    </source>
</evidence>
<keyword evidence="4" id="KW-0132">Cell division</keyword>
<organism evidence="4 6">
    <name type="scientific">Serratia sp. (strain ATCC 39006)</name>
    <name type="common">Prodigiosinella confusarubida</name>
    <dbReference type="NCBI Taxonomy" id="104623"/>
    <lineage>
        <taxon>Bacteria</taxon>
        <taxon>Pseudomonadati</taxon>
        <taxon>Pseudomonadota</taxon>
        <taxon>Gammaproteobacteria</taxon>
        <taxon>Enterobacterales</taxon>
        <taxon>Pectobacteriaceae</taxon>
        <taxon>Prodigiosinella</taxon>
    </lineage>
</organism>
<name>A0A2I5T8K5_SERS3</name>
<protein>
    <submittedName>
        <fullName evidence="4">Host cell division inhibitory peptide Kil</fullName>
    </submittedName>
</protein>
<dbReference type="KEGG" id="sera:Ser39006_014390"/>
<accession>A0A2I5T8K5</accession>
<evidence type="ECO:0000313" key="5">
    <source>
        <dbReference type="EMBL" id="AUH05213.1"/>
    </source>
</evidence>
<dbReference type="AlphaFoldDB" id="A0A2I5T8K5"/>
<keyword evidence="4" id="KW-0131">Cell cycle</keyword>
<reference evidence="4 6" key="1">
    <citation type="journal article" date="2013" name="Genome Announc.">
        <title>Draft genome sequence of Serratia sp. strain ATCC 39006, a model bacterium for analysis of the biosynthesis and regulation of prodigiosin, a carbapenem, and gas vesicles.</title>
        <authorList>
            <person name="Fineran P.C."/>
            <person name="Iglesias Cans M.C."/>
            <person name="Ramsay J.P."/>
            <person name="Wilf N.M."/>
            <person name="Cossyleon D."/>
            <person name="McNeil M.B."/>
            <person name="Williamson N.R."/>
            <person name="Monson R.E."/>
            <person name="Becher S.A."/>
            <person name="Stanton J.A."/>
            <person name="Brugger K."/>
            <person name="Brown S.D."/>
            <person name="Salmond G.P."/>
        </authorList>
    </citation>
    <scope>NUCLEOTIDE SEQUENCE [LARGE SCALE GENOMIC DNA]</scope>
    <source>
        <strain evidence="4">ATCC 39006</strain>
        <strain evidence="6">ATCC 39006 / SC 11482</strain>
    </source>
</reference>
<dbReference type="KEGG" id="serq:CWC46_07725"/>
<dbReference type="EMBL" id="CP025085">
    <property type="protein sequence ID" value="AUG99719.1"/>
    <property type="molecule type" value="Genomic_DNA"/>
</dbReference>
<feature type="region of interest" description="Disordered" evidence="1">
    <location>
        <begin position="1"/>
        <end position="26"/>
    </location>
</feature>
<evidence type="ECO:0000313" key="3">
    <source>
        <dbReference type="EMBL" id="AUH00891.1"/>
    </source>
</evidence>
<evidence type="ECO:0000313" key="6">
    <source>
        <dbReference type="Proteomes" id="UP000017700"/>
    </source>
</evidence>
<evidence type="ECO:0000313" key="4">
    <source>
        <dbReference type="EMBL" id="AUH04038.1"/>
    </source>
</evidence>
<dbReference type="Proteomes" id="UP000017700">
    <property type="component" value="Chromosome"/>
</dbReference>
<dbReference type="GO" id="GO:0051301">
    <property type="term" value="P:cell division"/>
    <property type="evidence" value="ECO:0007669"/>
    <property type="project" value="UniProtKB-KW"/>
</dbReference>
<dbReference type="EMBL" id="CP025085">
    <property type="protein sequence ID" value="AUH00891.1"/>
    <property type="molecule type" value="Genomic_DNA"/>
</dbReference>
<dbReference type="EMBL" id="CP025084">
    <property type="protein sequence ID" value="AUH04038.1"/>
    <property type="molecule type" value="Genomic_DNA"/>
</dbReference>
<dbReference type="KEGG" id="serq:CWC46_14385"/>